<feature type="region of interest" description="Disordered" evidence="1">
    <location>
        <begin position="90"/>
        <end position="119"/>
    </location>
</feature>
<evidence type="ECO:0000256" key="1">
    <source>
        <dbReference type="SAM" id="MobiDB-lite"/>
    </source>
</evidence>
<gene>
    <name evidence="2" type="ORF">Plil01_001025500</name>
</gene>
<comment type="caution">
    <text evidence="2">The sequence shown here is derived from an EMBL/GenBank/DDBJ whole genome shotgun (WGS) entry which is preliminary data.</text>
</comment>
<evidence type="ECO:0000313" key="2">
    <source>
        <dbReference type="EMBL" id="GMF24939.1"/>
    </source>
</evidence>
<evidence type="ECO:0000313" key="3">
    <source>
        <dbReference type="Proteomes" id="UP001165083"/>
    </source>
</evidence>
<protein>
    <submittedName>
        <fullName evidence="2">Unnamed protein product</fullName>
    </submittedName>
</protein>
<accession>A0A9W6X0X8</accession>
<organism evidence="2 3">
    <name type="scientific">Phytophthora lilii</name>
    <dbReference type="NCBI Taxonomy" id="2077276"/>
    <lineage>
        <taxon>Eukaryota</taxon>
        <taxon>Sar</taxon>
        <taxon>Stramenopiles</taxon>
        <taxon>Oomycota</taxon>
        <taxon>Peronosporomycetes</taxon>
        <taxon>Peronosporales</taxon>
        <taxon>Peronosporaceae</taxon>
        <taxon>Phytophthora</taxon>
    </lineage>
</organism>
<proteinExistence type="predicted"/>
<dbReference type="Proteomes" id="UP001165083">
    <property type="component" value="Unassembled WGS sequence"/>
</dbReference>
<name>A0A9W6X0X8_9STRA</name>
<sequence length="243" mass="26392">MKRRGLRSRAGLMARPVFMANPMAMVLTKAPTAGGTALRPMGRLCSSNSAKMPRINHERGDVDLVEDVERHLLPRQQLEQRQCGHGRVEVCTGDASADGDPEEEGQPPAQSDGDEAAAGLAAEHDLRHAGEPEEHGNEGGDERGHHLLGELALHHLRNMRHGCVVLIAVEVDVGVVNVLLSVGGAGHRVGAWSLDEKVGNWTWVPEGKGEVRSQREQNIEVSSVFSGGKKTVEQYQGHVLQRW</sequence>
<keyword evidence="3" id="KW-1185">Reference proteome</keyword>
<dbReference type="EMBL" id="BSXW01000537">
    <property type="protein sequence ID" value="GMF24939.1"/>
    <property type="molecule type" value="Genomic_DNA"/>
</dbReference>
<dbReference type="AlphaFoldDB" id="A0A9W6X0X8"/>
<reference evidence="2" key="1">
    <citation type="submission" date="2023-04" db="EMBL/GenBank/DDBJ databases">
        <title>Phytophthora lilii NBRC 32176.</title>
        <authorList>
            <person name="Ichikawa N."/>
            <person name="Sato H."/>
            <person name="Tonouchi N."/>
        </authorList>
    </citation>
    <scope>NUCLEOTIDE SEQUENCE</scope>
    <source>
        <strain evidence="2">NBRC 32176</strain>
    </source>
</reference>